<proteinExistence type="predicted"/>
<gene>
    <name evidence="1" type="ORF">CTI12_AA198770</name>
</gene>
<name>A0A2U1ME88_ARTAN</name>
<organism evidence="1 2">
    <name type="scientific">Artemisia annua</name>
    <name type="common">Sweet wormwood</name>
    <dbReference type="NCBI Taxonomy" id="35608"/>
    <lineage>
        <taxon>Eukaryota</taxon>
        <taxon>Viridiplantae</taxon>
        <taxon>Streptophyta</taxon>
        <taxon>Embryophyta</taxon>
        <taxon>Tracheophyta</taxon>
        <taxon>Spermatophyta</taxon>
        <taxon>Magnoliopsida</taxon>
        <taxon>eudicotyledons</taxon>
        <taxon>Gunneridae</taxon>
        <taxon>Pentapetalae</taxon>
        <taxon>asterids</taxon>
        <taxon>campanulids</taxon>
        <taxon>Asterales</taxon>
        <taxon>Asteraceae</taxon>
        <taxon>Asteroideae</taxon>
        <taxon>Anthemideae</taxon>
        <taxon>Artemisiinae</taxon>
        <taxon>Artemisia</taxon>
    </lineage>
</organism>
<keyword evidence="2" id="KW-1185">Reference proteome</keyword>
<protein>
    <submittedName>
        <fullName evidence="1">Uncharacterized protein</fullName>
    </submittedName>
</protein>
<comment type="caution">
    <text evidence="1">The sequence shown here is derived from an EMBL/GenBank/DDBJ whole genome shotgun (WGS) entry which is preliminary data.</text>
</comment>
<reference evidence="1 2" key="1">
    <citation type="journal article" date="2018" name="Mol. Plant">
        <title>The genome of Artemisia annua provides insight into the evolution of Asteraceae family and artemisinin biosynthesis.</title>
        <authorList>
            <person name="Shen Q."/>
            <person name="Zhang L."/>
            <person name="Liao Z."/>
            <person name="Wang S."/>
            <person name="Yan T."/>
            <person name="Shi P."/>
            <person name="Liu M."/>
            <person name="Fu X."/>
            <person name="Pan Q."/>
            <person name="Wang Y."/>
            <person name="Lv Z."/>
            <person name="Lu X."/>
            <person name="Zhang F."/>
            <person name="Jiang W."/>
            <person name="Ma Y."/>
            <person name="Chen M."/>
            <person name="Hao X."/>
            <person name="Li L."/>
            <person name="Tang Y."/>
            <person name="Lv G."/>
            <person name="Zhou Y."/>
            <person name="Sun X."/>
            <person name="Brodelius P.E."/>
            <person name="Rose J.K.C."/>
            <person name="Tang K."/>
        </authorList>
    </citation>
    <scope>NUCLEOTIDE SEQUENCE [LARGE SCALE GENOMIC DNA]</scope>
    <source>
        <strain evidence="2">cv. Huhao1</strain>
        <tissue evidence="1">Leaf</tissue>
    </source>
</reference>
<evidence type="ECO:0000313" key="2">
    <source>
        <dbReference type="Proteomes" id="UP000245207"/>
    </source>
</evidence>
<sequence>MLSLDHNKCKENLNLLKPLQSFSAVFYHACQVVVSTPLASLQCKPPAVGLLQPSYNSWNYRSWPPES</sequence>
<dbReference type="AlphaFoldDB" id="A0A2U1ME88"/>
<dbReference type="Proteomes" id="UP000245207">
    <property type="component" value="Unassembled WGS sequence"/>
</dbReference>
<evidence type="ECO:0000313" key="1">
    <source>
        <dbReference type="EMBL" id="PWA59575.1"/>
    </source>
</evidence>
<accession>A0A2U1ME88</accession>
<dbReference type="EMBL" id="PKPP01005587">
    <property type="protein sequence ID" value="PWA59575.1"/>
    <property type="molecule type" value="Genomic_DNA"/>
</dbReference>